<dbReference type="EMBL" id="JASCZI010181249">
    <property type="protein sequence ID" value="MED6179744.1"/>
    <property type="molecule type" value="Genomic_DNA"/>
</dbReference>
<sequence length="123" mass="13878">MSSSDLIMMSRVLQIMVWHAMLERCRKLHAYLTWHPMVPTQQIKHTRPAGDMCLIPTLLEPLCDVVGSRDTSASDAPHILDPSRNKIFSDLPRPSSISHTNRSPCLPCPPSMATPASRHIRRE</sequence>
<gene>
    <name evidence="2" type="ORF">PIB30_003544</name>
</gene>
<feature type="region of interest" description="Disordered" evidence="1">
    <location>
        <begin position="84"/>
        <end position="123"/>
    </location>
</feature>
<comment type="caution">
    <text evidence="2">The sequence shown here is derived from an EMBL/GenBank/DDBJ whole genome shotgun (WGS) entry which is preliminary data.</text>
</comment>
<proteinExistence type="predicted"/>
<dbReference type="Proteomes" id="UP001341840">
    <property type="component" value="Unassembled WGS sequence"/>
</dbReference>
<organism evidence="2 3">
    <name type="scientific">Stylosanthes scabra</name>
    <dbReference type="NCBI Taxonomy" id="79078"/>
    <lineage>
        <taxon>Eukaryota</taxon>
        <taxon>Viridiplantae</taxon>
        <taxon>Streptophyta</taxon>
        <taxon>Embryophyta</taxon>
        <taxon>Tracheophyta</taxon>
        <taxon>Spermatophyta</taxon>
        <taxon>Magnoliopsida</taxon>
        <taxon>eudicotyledons</taxon>
        <taxon>Gunneridae</taxon>
        <taxon>Pentapetalae</taxon>
        <taxon>rosids</taxon>
        <taxon>fabids</taxon>
        <taxon>Fabales</taxon>
        <taxon>Fabaceae</taxon>
        <taxon>Papilionoideae</taxon>
        <taxon>50 kb inversion clade</taxon>
        <taxon>dalbergioids sensu lato</taxon>
        <taxon>Dalbergieae</taxon>
        <taxon>Pterocarpus clade</taxon>
        <taxon>Stylosanthes</taxon>
    </lineage>
</organism>
<name>A0ABU6W315_9FABA</name>
<protein>
    <submittedName>
        <fullName evidence="2">Uncharacterized protein</fullName>
    </submittedName>
</protein>
<evidence type="ECO:0000256" key="1">
    <source>
        <dbReference type="SAM" id="MobiDB-lite"/>
    </source>
</evidence>
<evidence type="ECO:0000313" key="2">
    <source>
        <dbReference type="EMBL" id="MED6179744.1"/>
    </source>
</evidence>
<reference evidence="2 3" key="1">
    <citation type="journal article" date="2023" name="Plants (Basel)">
        <title>Bridging the Gap: Combining Genomics and Transcriptomics Approaches to Understand Stylosanthes scabra, an Orphan Legume from the Brazilian Caatinga.</title>
        <authorList>
            <person name="Ferreira-Neto J.R.C."/>
            <person name="da Silva M.D."/>
            <person name="Binneck E."/>
            <person name="de Melo N.F."/>
            <person name="da Silva R.H."/>
            <person name="de Melo A.L.T.M."/>
            <person name="Pandolfi V."/>
            <person name="Bustamante F.O."/>
            <person name="Brasileiro-Vidal A.C."/>
            <person name="Benko-Iseppon A.M."/>
        </authorList>
    </citation>
    <scope>NUCLEOTIDE SEQUENCE [LARGE SCALE GENOMIC DNA]</scope>
    <source>
        <tissue evidence="2">Leaves</tissue>
    </source>
</reference>
<accession>A0ABU6W315</accession>
<keyword evidence="3" id="KW-1185">Reference proteome</keyword>
<evidence type="ECO:0000313" key="3">
    <source>
        <dbReference type="Proteomes" id="UP001341840"/>
    </source>
</evidence>